<sequence length="148" mass="16015">MPRASSPASSRRSRSTPRRPFARSRRIARNPPTSGPASATWISAPPGRRRAAKAATTSRSSWTTRSSRLPFMRPCPKPRPLANTPSFGPASRGRRRPAQPSGALGRQLGKGRGARYSWLVAITPHTKVKLVDRTDSSDASSMSSPATR</sequence>
<feature type="compositionally biased region" description="Polar residues" evidence="1">
    <location>
        <begin position="31"/>
        <end position="41"/>
    </location>
</feature>
<dbReference type="EMBL" id="JANF02000059">
    <property type="protein sequence ID" value="KER36101.1"/>
    <property type="molecule type" value="Genomic_DNA"/>
</dbReference>
<evidence type="ECO:0000256" key="1">
    <source>
        <dbReference type="SAM" id="MobiDB-lite"/>
    </source>
</evidence>
<protein>
    <submittedName>
        <fullName evidence="2">Uncharacterized protein</fullName>
    </submittedName>
</protein>
<evidence type="ECO:0000313" key="2">
    <source>
        <dbReference type="EMBL" id="KER36101.1"/>
    </source>
</evidence>
<organism evidence="2 3">
    <name type="scientific">Sphingobium indicum F2</name>
    <dbReference type="NCBI Taxonomy" id="1450518"/>
    <lineage>
        <taxon>Bacteria</taxon>
        <taxon>Pseudomonadati</taxon>
        <taxon>Pseudomonadota</taxon>
        <taxon>Alphaproteobacteria</taxon>
        <taxon>Sphingomonadales</taxon>
        <taxon>Sphingomonadaceae</taxon>
        <taxon>Sphingobium</taxon>
    </lineage>
</organism>
<gene>
    <name evidence="2" type="ORF">AL00_12670</name>
</gene>
<feature type="region of interest" description="Disordered" evidence="1">
    <location>
        <begin position="129"/>
        <end position="148"/>
    </location>
</feature>
<comment type="caution">
    <text evidence="2">The sequence shown here is derived from an EMBL/GenBank/DDBJ whole genome shotgun (WGS) entry which is preliminary data.</text>
</comment>
<feature type="compositionally biased region" description="Basic residues" evidence="1">
    <location>
        <begin position="11"/>
        <end position="28"/>
    </location>
</feature>
<dbReference type="AlphaFoldDB" id="A0A8E0WRJ4"/>
<accession>A0A8E0WRJ4</accession>
<name>A0A8E0WRJ4_9SPHN</name>
<reference evidence="2 3" key="1">
    <citation type="submission" date="2014-05" db="EMBL/GenBank/DDBJ databases">
        <title>Genome Announcement of Sphingobium lucknowense F2.</title>
        <authorList>
            <person name="Lal R."/>
            <person name="Negi V."/>
            <person name="Lata P."/>
            <person name="Sangwan N."/>
            <person name="Gupta S.K."/>
            <person name="Rao D.L.N."/>
            <person name="Das S."/>
        </authorList>
    </citation>
    <scope>NUCLEOTIDE SEQUENCE [LARGE SCALE GENOMIC DNA]</scope>
    <source>
        <strain evidence="2 3">F2</strain>
    </source>
</reference>
<feature type="compositionally biased region" description="Low complexity" evidence="1">
    <location>
        <begin position="1"/>
        <end position="10"/>
    </location>
</feature>
<proteinExistence type="predicted"/>
<feature type="compositionally biased region" description="Low complexity" evidence="1">
    <location>
        <begin position="53"/>
        <end position="68"/>
    </location>
</feature>
<feature type="region of interest" description="Disordered" evidence="1">
    <location>
        <begin position="1"/>
        <end position="110"/>
    </location>
</feature>
<feature type="compositionally biased region" description="Low complexity" evidence="1">
    <location>
        <begin position="137"/>
        <end position="148"/>
    </location>
</feature>
<dbReference type="Proteomes" id="UP000028135">
    <property type="component" value="Unassembled WGS sequence"/>
</dbReference>
<evidence type="ECO:0000313" key="3">
    <source>
        <dbReference type="Proteomes" id="UP000028135"/>
    </source>
</evidence>